<feature type="compositionally biased region" description="Low complexity" evidence="1">
    <location>
        <begin position="220"/>
        <end position="237"/>
    </location>
</feature>
<organism evidence="2 3">
    <name type="scientific">Chaetomidium leptoderma</name>
    <dbReference type="NCBI Taxonomy" id="669021"/>
    <lineage>
        <taxon>Eukaryota</taxon>
        <taxon>Fungi</taxon>
        <taxon>Dikarya</taxon>
        <taxon>Ascomycota</taxon>
        <taxon>Pezizomycotina</taxon>
        <taxon>Sordariomycetes</taxon>
        <taxon>Sordariomycetidae</taxon>
        <taxon>Sordariales</taxon>
        <taxon>Chaetomiaceae</taxon>
        <taxon>Chaetomidium</taxon>
    </lineage>
</organism>
<feature type="region of interest" description="Disordered" evidence="1">
    <location>
        <begin position="207"/>
        <end position="352"/>
    </location>
</feature>
<feature type="compositionally biased region" description="Basic and acidic residues" evidence="1">
    <location>
        <begin position="36"/>
        <end position="53"/>
    </location>
</feature>
<feature type="compositionally biased region" description="Polar residues" evidence="1">
    <location>
        <begin position="21"/>
        <end position="31"/>
    </location>
</feature>
<dbReference type="Proteomes" id="UP001302745">
    <property type="component" value="Unassembled WGS sequence"/>
</dbReference>
<evidence type="ECO:0000313" key="2">
    <source>
        <dbReference type="EMBL" id="KAK4153967.1"/>
    </source>
</evidence>
<protein>
    <recommendedName>
        <fullName evidence="4">BZIP domain-containing protein</fullName>
    </recommendedName>
</protein>
<gene>
    <name evidence="2" type="ORF">C8A00DRAFT_33299</name>
</gene>
<feature type="compositionally biased region" description="Polar residues" evidence="1">
    <location>
        <begin position="112"/>
        <end position="125"/>
    </location>
</feature>
<reference evidence="2" key="1">
    <citation type="journal article" date="2023" name="Mol. Phylogenet. Evol.">
        <title>Genome-scale phylogeny and comparative genomics of the fungal order Sordariales.</title>
        <authorList>
            <person name="Hensen N."/>
            <person name="Bonometti L."/>
            <person name="Westerberg I."/>
            <person name="Brannstrom I.O."/>
            <person name="Guillou S."/>
            <person name="Cros-Aarteil S."/>
            <person name="Calhoun S."/>
            <person name="Haridas S."/>
            <person name="Kuo A."/>
            <person name="Mondo S."/>
            <person name="Pangilinan J."/>
            <person name="Riley R."/>
            <person name="LaButti K."/>
            <person name="Andreopoulos B."/>
            <person name="Lipzen A."/>
            <person name="Chen C."/>
            <person name="Yan M."/>
            <person name="Daum C."/>
            <person name="Ng V."/>
            <person name="Clum A."/>
            <person name="Steindorff A."/>
            <person name="Ohm R.A."/>
            <person name="Martin F."/>
            <person name="Silar P."/>
            <person name="Natvig D.O."/>
            <person name="Lalanne C."/>
            <person name="Gautier V."/>
            <person name="Ament-Velasquez S.L."/>
            <person name="Kruys A."/>
            <person name="Hutchinson M.I."/>
            <person name="Powell A.J."/>
            <person name="Barry K."/>
            <person name="Miller A.N."/>
            <person name="Grigoriev I.V."/>
            <person name="Debuchy R."/>
            <person name="Gladieux P."/>
            <person name="Hiltunen Thoren M."/>
            <person name="Johannesson H."/>
        </authorList>
    </citation>
    <scope>NUCLEOTIDE SEQUENCE</scope>
    <source>
        <strain evidence="2">CBS 538.74</strain>
    </source>
</reference>
<feature type="region of interest" description="Disordered" evidence="1">
    <location>
        <begin position="1"/>
        <end position="54"/>
    </location>
</feature>
<accession>A0AAN6ZWZ2</accession>
<name>A0AAN6ZWZ2_9PEZI</name>
<dbReference type="Gene3D" id="1.20.5.170">
    <property type="match status" value="1"/>
</dbReference>
<feature type="compositionally biased region" description="Polar residues" evidence="1">
    <location>
        <begin position="308"/>
        <end position="335"/>
    </location>
</feature>
<feature type="compositionally biased region" description="Polar residues" evidence="1">
    <location>
        <begin position="260"/>
        <end position="273"/>
    </location>
</feature>
<evidence type="ECO:0000256" key="1">
    <source>
        <dbReference type="SAM" id="MobiDB-lite"/>
    </source>
</evidence>
<sequence>MTTPATALGDPASPAPLYARPTQSGREQTVSYADLMKPDEDWRNLPNAADRRKIQNRLAQRAYRRSLKERNEEIKRLKKQVEKLEETQAQGELATPPGEREPDANDAGPSGSLASSGTTTNHETVHSATASVISESDWMGDYLGIWPHTPPRSDHDSFAGLSHGQVKAWDSGFPSMDAAADRLLQPIPERSWGQHAGPSTETVRSASVSCCPQHHGEACNSGSKSSSNGSSTGNGNNDTFAYPSMSLGPDVMRHTRGHTMDTTGSDSASQAAGSPTLKPFSFGNTTPKLRPVTSRLQPRRNNDGYNDDGSSGKTSPFSNQPRLQMETSTSSSSYNEGGHPASASSHRSPTSAPSWCCYKSGGGHHAADMTSGFSVRGGPHAHAGKEHERQRTSIQPLDMDSLYTQGQLLHHGLVVQPSECGDGVTIRLQPTAANARASLVAFMIQHDPSPLGGNQACRMDHDGHH</sequence>
<feature type="region of interest" description="Disordered" evidence="1">
    <location>
        <begin position="78"/>
        <end position="125"/>
    </location>
</feature>
<comment type="caution">
    <text evidence="2">The sequence shown here is derived from an EMBL/GenBank/DDBJ whole genome shotgun (WGS) entry which is preliminary data.</text>
</comment>
<feature type="compositionally biased region" description="Polar residues" evidence="1">
    <location>
        <begin position="342"/>
        <end position="352"/>
    </location>
</feature>
<evidence type="ECO:0000313" key="3">
    <source>
        <dbReference type="Proteomes" id="UP001302745"/>
    </source>
</evidence>
<keyword evidence="3" id="KW-1185">Reference proteome</keyword>
<dbReference type="EMBL" id="MU856925">
    <property type="protein sequence ID" value="KAK4153967.1"/>
    <property type="molecule type" value="Genomic_DNA"/>
</dbReference>
<dbReference type="CDD" id="cd14688">
    <property type="entry name" value="bZIP_YAP"/>
    <property type="match status" value="1"/>
</dbReference>
<proteinExistence type="predicted"/>
<dbReference type="AlphaFoldDB" id="A0AAN6ZWZ2"/>
<evidence type="ECO:0008006" key="4">
    <source>
        <dbReference type="Google" id="ProtNLM"/>
    </source>
</evidence>
<reference evidence="2" key="2">
    <citation type="submission" date="2023-05" db="EMBL/GenBank/DDBJ databases">
        <authorList>
            <consortium name="Lawrence Berkeley National Laboratory"/>
            <person name="Steindorff A."/>
            <person name="Hensen N."/>
            <person name="Bonometti L."/>
            <person name="Westerberg I."/>
            <person name="Brannstrom I.O."/>
            <person name="Guillou S."/>
            <person name="Cros-Aarteil S."/>
            <person name="Calhoun S."/>
            <person name="Haridas S."/>
            <person name="Kuo A."/>
            <person name="Mondo S."/>
            <person name="Pangilinan J."/>
            <person name="Riley R."/>
            <person name="Labutti K."/>
            <person name="Andreopoulos B."/>
            <person name="Lipzen A."/>
            <person name="Chen C."/>
            <person name="Yanf M."/>
            <person name="Daum C."/>
            <person name="Ng V."/>
            <person name="Clum A."/>
            <person name="Ohm R."/>
            <person name="Martin F."/>
            <person name="Silar P."/>
            <person name="Natvig D."/>
            <person name="Lalanne C."/>
            <person name="Gautier V."/>
            <person name="Ament-Velasquez S.L."/>
            <person name="Kruys A."/>
            <person name="Hutchinson M.I."/>
            <person name="Powell A.J."/>
            <person name="Barry K."/>
            <person name="Miller A.N."/>
            <person name="Grigoriev I.V."/>
            <person name="Debuchy R."/>
            <person name="Gladieux P."/>
            <person name="Thoren M.H."/>
            <person name="Johannesson H."/>
        </authorList>
    </citation>
    <scope>NUCLEOTIDE SEQUENCE</scope>
    <source>
        <strain evidence="2">CBS 538.74</strain>
    </source>
</reference>